<proteinExistence type="predicted"/>
<sequence>MNHTSAMAGVWFYTRYCLTTNTKMKTRQRNPPQGMTMPRHMETNNVTHQNECRTKPAEPRSETRPDHTPATAVNRQATAPLPLKWPATSPPSPDEEAEGTTHPLGRTVPHLLEQDGTTHPPKQDGTTHLPMWDSTTHPPMRVWCY</sequence>
<dbReference type="Proteomes" id="UP000886523">
    <property type="component" value="Unassembled WGS sequence"/>
</dbReference>
<name>A0A9P6DLP4_9AGAM</name>
<gene>
    <name evidence="2" type="ORF">BS47DRAFT_1367615</name>
</gene>
<comment type="caution">
    <text evidence="2">The sequence shown here is derived from an EMBL/GenBank/DDBJ whole genome shotgun (WGS) entry which is preliminary data.</text>
</comment>
<reference evidence="2" key="1">
    <citation type="journal article" date="2020" name="Nat. Commun.">
        <title>Large-scale genome sequencing of mycorrhizal fungi provides insights into the early evolution of symbiotic traits.</title>
        <authorList>
            <person name="Miyauchi S."/>
            <person name="Kiss E."/>
            <person name="Kuo A."/>
            <person name="Drula E."/>
            <person name="Kohler A."/>
            <person name="Sanchez-Garcia M."/>
            <person name="Morin E."/>
            <person name="Andreopoulos B."/>
            <person name="Barry K.W."/>
            <person name="Bonito G."/>
            <person name="Buee M."/>
            <person name="Carver A."/>
            <person name="Chen C."/>
            <person name="Cichocki N."/>
            <person name="Clum A."/>
            <person name="Culley D."/>
            <person name="Crous P.W."/>
            <person name="Fauchery L."/>
            <person name="Girlanda M."/>
            <person name="Hayes R.D."/>
            <person name="Keri Z."/>
            <person name="LaButti K."/>
            <person name="Lipzen A."/>
            <person name="Lombard V."/>
            <person name="Magnuson J."/>
            <person name="Maillard F."/>
            <person name="Murat C."/>
            <person name="Nolan M."/>
            <person name="Ohm R.A."/>
            <person name="Pangilinan J."/>
            <person name="Pereira M.F."/>
            <person name="Perotto S."/>
            <person name="Peter M."/>
            <person name="Pfister S."/>
            <person name="Riley R."/>
            <person name="Sitrit Y."/>
            <person name="Stielow J.B."/>
            <person name="Szollosi G."/>
            <person name="Zifcakova L."/>
            <person name="Stursova M."/>
            <person name="Spatafora J.W."/>
            <person name="Tedersoo L."/>
            <person name="Vaario L.M."/>
            <person name="Yamada A."/>
            <person name="Yan M."/>
            <person name="Wang P."/>
            <person name="Xu J."/>
            <person name="Bruns T."/>
            <person name="Baldrian P."/>
            <person name="Vilgalys R."/>
            <person name="Dunand C."/>
            <person name="Henrissat B."/>
            <person name="Grigoriev I.V."/>
            <person name="Hibbett D."/>
            <person name="Nagy L.G."/>
            <person name="Martin F.M."/>
        </authorList>
    </citation>
    <scope>NUCLEOTIDE SEQUENCE</scope>
    <source>
        <strain evidence="2">UP504</strain>
    </source>
</reference>
<feature type="compositionally biased region" description="Polar residues" evidence="1">
    <location>
        <begin position="23"/>
        <end position="33"/>
    </location>
</feature>
<organism evidence="2 3">
    <name type="scientific">Hydnum rufescens UP504</name>
    <dbReference type="NCBI Taxonomy" id="1448309"/>
    <lineage>
        <taxon>Eukaryota</taxon>
        <taxon>Fungi</taxon>
        <taxon>Dikarya</taxon>
        <taxon>Basidiomycota</taxon>
        <taxon>Agaricomycotina</taxon>
        <taxon>Agaricomycetes</taxon>
        <taxon>Cantharellales</taxon>
        <taxon>Hydnaceae</taxon>
        <taxon>Hydnum</taxon>
    </lineage>
</organism>
<keyword evidence="3" id="KW-1185">Reference proteome</keyword>
<accession>A0A9P6DLP4</accession>
<dbReference type="EMBL" id="MU129125">
    <property type="protein sequence ID" value="KAF9506062.1"/>
    <property type="molecule type" value="Genomic_DNA"/>
</dbReference>
<feature type="region of interest" description="Disordered" evidence="1">
    <location>
        <begin position="23"/>
        <end position="135"/>
    </location>
</feature>
<evidence type="ECO:0000313" key="2">
    <source>
        <dbReference type="EMBL" id="KAF9506062.1"/>
    </source>
</evidence>
<protein>
    <submittedName>
        <fullName evidence="2">Uncharacterized protein</fullName>
    </submittedName>
</protein>
<evidence type="ECO:0000256" key="1">
    <source>
        <dbReference type="SAM" id="MobiDB-lite"/>
    </source>
</evidence>
<evidence type="ECO:0000313" key="3">
    <source>
        <dbReference type="Proteomes" id="UP000886523"/>
    </source>
</evidence>
<dbReference type="AlphaFoldDB" id="A0A9P6DLP4"/>
<feature type="compositionally biased region" description="Basic and acidic residues" evidence="1">
    <location>
        <begin position="50"/>
        <end position="67"/>
    </location>
</feature>